<evidence type="ECO:0000313" key="2">
    <source>
        <dbReference type="EMBL" id="BBI65111.1"/>
    </source>
</evidence>
<dbReference type="Proteomes" id="UP000320231">
    <property type="component" value="Chromosome"/>
</dbReference>
<sequence length="118" mass="12551">MANQLVGYPLCATIAKGRIMHMDASAARAAPGVAAVVTTLELEPLDRAESNIAHLFGGATIEHYHQAIAVVVAETLEQARGAAALIEVRYEKRRASSTLKPLGNACRTSASHKLMWAT</sequence>
<protein>
    <recommendedName>
        <fullName evidence="1">Aldehyde oxidase/xanthine dehydrogenase a/b hammerhead domain-containing protein</fullName>
    </recommendedName>
</protein>
<dbReference type="InterPro" id="IPR000674">
    <property type="entry name" value="Ald_Oxase/Xan_DH_a/b"/>
</dbReference>
<gene>
    <name evidence="2" type="ORF">HSBAA_64170</name>
</gene>
<reference evidence="2 3" key="1">
    <citation type="journal article" date="2019" name="Microbiol. Resour. Announc.">
        <title>Complete Genome Sequence of Halomonas sulfidaeris Strain Esulfide1 Isolated from a Metal Sulfide Rock at a Depth of 2,200 Meters, Obtained Using Nanopore Sequencing.</title>
        <authorList>
            <person name="Saito M."/>
            <person name="Nishigata A."/>
            <person name="Galipon J."/>
            <person name="Arakawa K."/>
        </authorList>
    </citation>
    <scope>NUCLEOTIDE SEQUENCE [LARGE SCALE GENOMIC DNA]</scope>
    <source>
        <strain evidence="2 3">ATCC BAA-803</strain>
    </source>
</reference>
<evidence type="ECO:0000313" key="3">
    <source>
        <dbReference type="Proteomes" id="UP000320231"/>
    </source>
</evidence>
<dbReference type="Pfam" id="PF01315">
    <property type="entry name" value="Ald_Xan_dh_C"/>
    <property type="match status" value="1"/>
</dbReference>
<proteinExistence type="predicted"/>
<dbReference type="SMART" id="SM01008">
    <property type="entry name" value="Ald_Xan_dh_C"/>
    <property type="match status" value="1"/>
</dbReference>
<dbReference type="Gene3D" id="3.90.1170.50">
    <property type="entry name" value="Aldehyde oxidase/xanthine dehydrogenase, a/b hammerhead"/>
    <property type="match status" value="1"/>
</dbReference>
<dbReference type="KEGG" id="hsr:HSBAA_64170"/>
<name>A0A455UK92_9GAMM</name>
<organism evidence="2 3">
    <name type="scientific">Vreelandella sulfidaeris</name>
    <dbReference type="NCBI Taxonomy" id="115553"/>
    <lineage>
        <taxon>Bacteria</taxon>
        <taxon>Pseudomonadati</taxon>
        <taxon>Pseudomonadota</taxon>
        <taxon>Gammaproteobacteria</taxon>
        <taxon>Oceanospirillales</taxon>
        <taxon>Halomonadaceae</taxon>
        <taxon>Vreelandella</taxon>
    </lineage>
</organism>
<feature type="domain" description="Aldehyde oxidase/xanthine dehydrogenase a/b hammerhead" evidence="1">
    <location>
        <begin position="1"/>
        <end position="94"/>
    </location>
</feature>
<dbReference type="AlphaFoldDB" id="A0A455UK92"/>
<accession>A0A455UK92</accession>
<dbReference type="InterPro" id="IPR036856">
    <property type="entry name" value="Ald_Oxase/Xan_DH_a/b_sf"/>
</dbReference>
<evidence type="ECO:0000259" key="1">
    <source>
        <dbReference type="SMART" id="SM01008"/>
    </source>
</evidence>
<dbReference type="SUPFAM" id="SSF54665">
    <property type="entry name" value="CO dehydrogenase molybdoprotein N-domain-like"/>
    <property type="match status" value="1"/>
</dbReference>
<dbReference type="EMBL" id="AP019514">
    <property type="protein sequence ID" value="BBI65111.1"/>
    <property type="molecule type" value="Genomic_DNA"/>
</dbReference>